<sequence length="209" mass="22988">MAAALQQRARAPAAGRRSVSVAASFNVSVRPYTLRKGDTLESIAKKRGFTVQQITSINHDANPDKVKEGQTILLPASGLSSRDKEILEGIGSVYRIYPVRKGEALADIIAKRSITRAEIEALNANIKLDKLKEGQLLKLPANKFTVREREMLIGSGILPPEFFQATKNPFVLGVGALLMVCGFVMAWQRFYDEESADADEEDEERLAKA</sequence>
<dbReference type="InterPro" id="IPR036779">
    <property type="entry name" value="LysM_dom_sf"/>
</dbReference>
<proteinExistence type="predicted"/>
<evidence type="ECO:0000256" key="1">
    <source>
        <dbReference type="SAM" id="Phobius"/>
    </source>
</evidence>
<dbReference type="Gene3D" id="3.10.350.10">
    <property type="entry name" value="LysM domain"/>
    <property type="match status" value="2"/>
</dbReference>
<name>A0A2V0P526_9CHLO</name>
<keyword evidence="1" id="KW-0472">Membrane</keyword>
<dbReference type="SUPFAM" id="SSF54106">
    <property type="entry name" value="LysM domain"/>
    <property type="match status" value="2"/>
</dbReference>
<feature type="transmembrane region" description="Helical" evidence="1">
    <location>
        <begin position="170"/>
        <end position="187"/>
    </location>
</feature>
<evidence type="ECO:0000313" key="3">
    <source>
        <dbReference type="EMBL" id="GBF94956.1"/>
    </source>
</evidence>
<feature type="domain" description="LysM" evidence="2">
    <location>
        <begin position="95"/>
        <end position="139"/>
    </location>
</feature>
<dbReference type="InterPro" id="IPR018392">
    <property type="entry name" value="LysM"/>
</dbReference>
<gene>
    <name evidence="3" type="ORF">Rsub_07457</name>
</gene>
<dbReference type="AlphaFoldDB" id="A0A2V0P526"/>
<evidence type="ECO:0000259" key="2">
    <source>
        <dbReference type="PROSITE" id="PS51782"/>
    </source>
</evidence>
<reference evidence="3 4" key="1">
    <citation type="journal article" date="2018" name="Sci. Rep.">
        <title>Raphidocelis subcapitata (=Pseudokirchneriella subcapitata) provides an insight into genome evolution and environmental adaptations in the Sphaeropleales.</title>
        <authorList>
            <person name="Suzuki S."/>
            <person name="Yamaguchi H."/>
            <person name="Nakajima N."/>
            <person name="Kawachi M."/>
        </authorList>
    </citation>
    <scope>NUCLEOTIDE SEQUENCE [LARGE SCALE GENOMIC DNA]</scope>
    <source>
        <strain evidence="3 4">NIES-35</strain>
    </source>
</reference>
<protein>
    <recommendedName>
        <fullName evidence="2">LysM domain-containing protein</fullName>
    </recommendedName>
</protein>
<dbReference type="CDD" id="cd00118">
    <property type="entry name" value="LysM"/>
    <property type="match status" value="1"/>
</dbReference>
<dbReference type="OrthoDB" id="5985073at2759"/>
<dbReference type="Proteomes" id="UP000247498">
    <property type="component" value="Unassembled WGS sequence"/>
</dbReference>
<dbReference type="EMBL" id="BDRX01000058">
    <property type="protein sequence ID" value="GBF94956.1"/>
    <property type="molecule type" value="Genomic_DNA"/>
</dbReference>
<dbReference type="SMART" id="SM00257">
    <property type="entry name" value="LysM"/>
    <property type="match status" value="2"/>
</dbReference>
<dbReference type="PANTHER" id="PTHR33734:SF22">
    <property type="entry name" value="MEMBRANE-BOUND LYTIC MUREIN TRANSGLYCOSYLASE D"/>
    <property type="match status" value="1"/>
</dbReference>
<dbReference type="InParanoid" id="A0A2V0P526"/>
<dbReference type="PROSITE" id="PS51782">
    <property type="entry name" value="LYSM"/>
    <property type="match status" value="2"/>
</dbReference>
<dbReference type="PANTHER" id="PTHR33734">
    <property type="entry name" value="LYSM DOMAIN-CONTAINING GPI-ANCHORED PROTEIN 2"/>
    <property type="match status" value="1"/>
</dbReference>
<dbReference type="GO" id="GO:0008932">
    <property type="term" value="F:lytic endotransglycosylase activity"/>
    <property type="evidence" value="ECO:0007669"/>
    <property type="project" value="TreeGrafter"/>
</dbReference>
<comment type="caution">
    <text evidence="3">The sequence shown here is derived from an EMBL/GenBank/DDBJ whole genome shotgun (WGS) entry which is preliminary data.</text>
</comment>
<keyword evidence="4" id="KW-1185">Reference proteome</keyword>
<dbReference type="Pfam" id="PF01476">
    <property type="entry name" value="LysM"/>
    <property type="match status" value="2"/>
</dbReference>
<keyword evidence="1" id="KW-1133">Transmembrane helix</keyword>
<accession>A0A2V0P526</accession>
<organism evidence="3 4">
    <name type="scientific">Raphidocelis subcapitata</name>
    <dbReference type="NCBI Taxonomy" id="307507"/>
    <lineage>
        <taxon>Eukaryota</taxon>
        <taxon>Viridiplantae</taxon>
        <taxon>Chlorophyta</taxon>
        <taxon>core chlorophytes</taxon>
        <taxon>Chlorophyceae</taxon>
        <taxon>CS clade</taxon>
        <taxon>Sphaeropleales</taxon>
        <taxon>Selenastraceae</taxon>
        <taxon>Raphidocelis</taxon>
    </lineage>
</organism>
<keyword evidence="1" id="KW-0812">Transmembrane</keyword>
<feature type="domain" description="LysM" evidence="2">
    <location>
        <begin position="30"/>
        <end position="74"/>
    </location>
</feature>
<evidence type="ECO:0000313" key="4">
    <source>
        <dbReference type="Proteomes" id="UP000247498"/>
    </source>
</evidence>